<dbReference type="EMBL" id="SDLO01000015">
    <property type="protein sequence ID" value="TDK87110.1"/>
    <property type="molecule type" value="Genomic_DNA"/>
</dbReference>
<dbReference type="Gene3D" id="3.30.2320.10">
    <property type="entry name" value="hypothetical protein PF0899 domain"/>
    <property type="match status" value="1"/>
</dbReference>
<dbReference type="InterPro" id="IPR024455">
    <property type="entry name" value="Phage_capsid"/>
</dbReference>
<feature type="non-terminal residue" evidence="3">
    <location>
        <position position="1"/>
    </location>
</feature>
<comment type="subcellular location">
    <subcellularLocation>
        <location evidence="1">Virion</location>
    </subcellularLocation>
</comment>
<dbReference type="InterPro" id="IPR054612">
    <property type="entry name" value="Phage_capsid-like_C"/>
</dbReference>
<evidence type="ECO:0000313" key="3">
    <source>
        <dbReference type="EMBL" id="TDK87110.1"/>
    </source>
</evidence>
<organism evidence="3 4">
    <name type="scientific">Mycolicibacterium mucogenicum</name>
    <name type="common">Mycobacterium mucogenicum</name>
    <dbReference type="NCBI Taxonomy" id="56689"/>
    <lineage>
        <taxon>Bacteria</taxon>
        <taxon>Bacillati</taxon>
        <taxon>Actinomycetota</taxon>
        <taxon>Actinomycetes</taxon>
        <taxon>Mycobacteriales</taxon>
        <taxon>Mycobacteriaceae</taxon>
        <taxon>Mycolicibacterium</taxon>
    </lineage>
</organism>
<evidence type="ECO:0000313" key="4">
    <source>
        <dbReference type="Proteomes" id="UP000294929"/>
    </source>
</evidence>
<dbReference type="AlphaFoldDB" id="A0A4R5WCP3"/>
<evidence type="ECO:0000256" key="1">
    <source>
        <dbReference type="ARBA" id="ARBA00004328"/>
    </source>
</evidence>
<dbReference type="RefSeq" id="WP_133427431.1">
    <property type="nucleotide sequence ID" value="NZ_SDLO01000015.1"/>
</dbReference>
<dbReference type="SUPFAM" id="SSF56563">
    <property type="entry name" value="Major capsid protein gp5"/>
    <property type="match status" value="1"/>
</dbReference>
<evidence type="ECO:0000259" key="2">
    <source>
        <dbReference type="Pfam" id="PF05065"/>
    </source>
</evidence>
<sequence>IPCRTGTFAYLHTLTSNNPRKIRASTVEVSQVFQQRVALVVASKVDTELLLGDGTTGHVRGLFNTTGAATSELDVTDIDSLLTAIDVAYANEIKPTHWFVNGSDFIKLRKLKDTTGRYLIESDVTQDVTYRLHGVPVIASNKVPAGKALLVDMGQVIVVRDIAPSIQILTELYAGTGEVGIKVQARYDLTVTHPQAVTVLTATP</sequence>
<feature type="domain" description="Phage capsid-like C-terminal" evidence="2">
    <location>
        <begin position="25"/>
        <end position="201"/>
    </location>
</feature>
<gene>
    <name evidence="3" type="ORF">EUA03_18020</name>
</gene>
<proteinExistence type="predicted"/>
<reference evidence="3 4" key="1">
    <citation type="submission" date="2019-01" db="EMBL/GenBank/DDBJ databases">
        <title>High-quality-draft genome sequences of five non-tuberculosis mycobacteriaceae isolated from a nosocomial environment.</title>
        <authorList>
            <person name="Tiago I."/>
            <person name="Alarico S."/>
            <person name="Pereira S.G."/>
            <person name="Coelho C."/>
            <person name="Maranha A."/>
            <person name="Empadinhas N."/>
        </authorList>
    </citation>
    <scope>NUCLEOTIDE SEQUENCE [LARGE SCALE GENOMIC DNA]</scope>
    <source>
        <strain evidence="3 4">24AIII</strain>
    </source>
</reference>
<dbReference type="Pfam" id="PF05065">
    <property type="entry name" value="Phage_capsid"/>
    <property type="match status" value="1"/>
</dbReference>
<name>A0A4R5WCP3_MYCMU</name>
<accession>A0A4R5WCP3</accession>
<protein>
    <submittedName>
        <fullName evidence="3">Phage major capsid protein</fullName>
    </submittedName>
</protein>
<comment type="caution">
    <text evidence="3">The sequence shown here is derived from an EMBL/GenBank/DDBJ whole genome shotgun (WGS) entry which is preliminary data.</text>
</comment>
<dbReference type="Proteomes" id="UP000294929">
    <property type="component" value="Unassembled WGS sequence"/>
</dbReference>
<dbReference type="NCBIfam" id="TIGR01554">
    <property type="entry name" value="major_cap_HK97"/>
    <property type="match status" value="1"/>
</dbReference>